<dbReference type="EC" id="3.1.13.4" evidence="5"/>
<evidence type="ECO:0000256" key="9">
    <source>
        <dbReference type="ARBA" id="ARBA00022801"/>
    </source>
</evidence>
<dbReference type="InterPro" id="IPR012337">
    <property type="entry name" value="RNaseH-like_sf"/>
</dbReference>
<reference evidence="15 16" key="1">
    <citation type="journal article" date="2011" name="Genome Biol. Evol.">
        <title>Complete nucleomorph genome sequence of the nonphotosynthetic alga Cryptomonas paramecium reveals a core nucleomorph gene set.</title>
        <authorList>
            <person name="Tanifuji G."/>
            <person name="Onodera N.T."/>
            <person name="Wheeler T.J."/>
            <person name="Dlutek M."/>
            <person name="Donaher N."/>
            <person name="Archibald J.M."/>
        </authorList>
    </citation>
    <scope>NUCLEOTIDE SEQUENCE [LARGE SCALE GENOMIC DNA]</scope>
    <source>
        <strain evidence="15 16">CCAP977/2A</strain>
    </source>
</reference>
<dbReference type="GO" id="GO:0030014">
    <property type="term" value="C:CCR4-NOT complex"/>
    <property type="evidence" value="ECO:0007669"/>
    <property type="project" value="InterPro"/>
</dbReference>
<dbReference type="InterPro" id="IPR006941">
    <property type="entry name" value="RNase_CAF1"/>
</dbReference>
<dbReference type="GO" id="GO:0005634">
    <property type="term" value="C:nucleus"/>
    <property type="evidence" value="ECO:0007669"/>
    <property type="project" value="UniProtKB-SubCell"/>
</dbReference>
<dbReference type="Pfam" id="PF04857">
    <property type="entry name" value="CAF1"/>
    <property type="match status" value="1"/>
</dbReference>
<keyword evidence="10" id="KW-0269">Exonuclease</keyword>
<geneLocation type="nucleomorph" evidence="15"/>
<dbReference type="Gene3D" id="3.30.420.10">
    <property type="entry name" value="Ribonuclease H-like superfamily/Ribonuclease H"/>
    <property type="match status" value="1"/>
</dbReference>
<gene>
    <name evidence="15" type="primary">pop2</name>
    <name evidence="15" type="ORF">CPARA_2gp306</name>
</gene>
<evidence type="ECO:0000256" key="5">
    <source>
        <dbReference type="ARBA" id="ARBA00012161"/>
    </source>
</evidence>
<evidence type="ECO:0000256" key="11">
    <source>
        <dbReference type="ARBA" id="ARBA00022884"/>
    </source>
</evidence>
<keyword evidence="9" id="KW-0378">Hydrolase</keyword>
<dbReference type="GO" id="GO:0005737">
    <property type="term" value="C:cytoplasm"/>
    <property type="evidence" value="ECO:0007669"/>
    <property type="project" value="UniProtKB-SubCell"/>
</dbReference>
<keyword evidence="6" id="KW-0963">Cytoplasm</keyword>
<accession>F2HI18</accession>
<evidence type="ECO:0000256" key="1">
    <source>
        <dbReference type="ARBA" id="ARBA00001663"/>
    </source>
</evidence>
<organism evidence="15 16">
    <name type="scientific">Cryptomonas paramaecium</name>
    <dbReference type="NCBI Taxonomy" id="2898"/>
    <lineage>
        <taxon>Eukaryota</taxon>
        <taxon>Cryptophyceae</taxon>
        <taxon>Cryptomonadales</taxon>
        <taxon>Cryptomonadaceae</taxon>
        <taxon>Cryptomonas</taxon>
    </lineage>
</organism>
<keyword evidence="11" id="KW-0694">RNA-binding</keyword>
<keyword evidence="7" id="KW-0540">Nuclease</keyword>
<evidence type="ECO:0000256" key="13">
    <source>
        <dbReference type="ARBA" id="ARBA00023163"/>
    </source>
</evidence>
<evidence type="ECO:0000256" key="10">
    <source>
        <dbReference type="ARBA" id="ARBA00022839"/>
    </source>
</evidence>
<dbReference type="Proteomes" id="UP000243423">
    <property type="component" value="Nucleomorph 2"/>
</dbReference>
<sequence length="271" mass="32392">MKIIQIWNDNVDKAMKIMIKLIEEYNYISMDTEFPGITSIPTEYETSEEHYQTLKHNVNILQIIQLGFSFANKNGDIPKSKACWQFNFNFNFEKDMFAQNSLDLLINSGVNFQKHKKKGIKMNKFIHFLIRCGFLFNKKIKWISFHSGYDFGYLIRMLLQKNLPDSKPVFFKLLYYYFPCYYDIKYLSVCFKKFYGGLDKIAEKLKVFRIGQQHQAGSDSLLTLKIFFKLKKMFFEKKNFFDNVYFLCNSDLLKQKKPDIFFESEIDDYCI</sequence>
<dbReference type="SUPFAM" id="SSF53098">
    <property type="entry name" value="Ribonuclease H-like"/>
    <property type="match status" value="1"/>
</dbReference>
<comment type="subcellular location">
    <subcellularLocation>
        <location evidence="3">Cytoplasm</location>
    </subcellularLocation>
    <subcellularLocation>
        <location evidence="2">Nucleus</location>
    </subcellularLocation>
</comment>
<name>F2HI18_9CRYP</name>
<evidence type="ECO:0000256" key="2">
    <source>
        <dbReference type="ARBA" id="ARBA00004123"/>
    </source>
</evidence>
<evidence type="ECO:0000256" key="12">
    <source>
        <dbReference type="ARBA" id="ARBA00023015"/>
    </source>
</evidence>
<dbReference type="InterPro" id="IPR036397">
    <property type="entry name" value="RNaseH_sf"/>
</dbReference>
<comment type="similarity">
    <text evidence="4">Belongs to the CAF1 family.</text>
</comment>
<dbReference type="GeneID" id="10447207"/>
<evidence type="ECO:0000256" key="6">
    <source>
        <dbReference type="ARBA" id="ARBA00022490"/>
    </source>
</evidence>
<dbReference type="GO" id="GO:0003723">
    <property type="term" value="F:RNA binding"/>
    <property type="evidence" value="ECO:0007669"/>
    <property type="project" value="UniProtKB-KW"/>
</dbReference>
<dbReference type="GO" id="GO:0004535">
    <property type="term" value="F:poly(A)-specific ribonuclease activity"/>
    <property type="evidence" value="ECO:0007669"/>
    <property type="project" value="UniProtKB-EC"/>
</dbReference>
<evidence type="ECO:0000313" key="16">
    <source>
        <dbReference type="Proteomes" id="UP000243423"/>
    </source>
</evidence>
<evidence type="ECO:0000313" key="15">
    <source>
        <dbReference type="EMBL" id="AEA38964.1"/>
    </source>
</evidence>
<dbReference type="EMBL" id="CP002173">
    <property type="protein sequence ID" value="AEA38964.1"/>
    <property type="molecule type" value="Genomic_DNA"/>
</dbReference>
<evidence type="ECO:0000256" key="14">
    <source>
        <dbReference type="ARBA" id="ARBA00023242"/>
    </source>
</evidence>
<dbReference type="GO" id="GO:0046872">
    <property type="term" value="F:metal ion binding"/>
    <property type="evidence" value="ECO:0007669"/>
    <property type="project" value="UniProtKB-KW"/>
</dbReference>
<keyword evidence="13" id="KW-0804">Transcription</keyword>
<dbReference type="InterPro" id="IPR039637">
    <property type="entry name" value="CNOT7/CNOT8/Pop2"/>
</dbReference>
<proteinExistence type="inferred from homology"/>
<keyword evidence="8" id="KW-0479">Metal-binding</keyword>
<evidence type="ECO:0000256" key="8">
    <source>
        <dbReference type="ARBA" id="ARBA00022723"/>
    </source>
</evidence>
<keyword evidence="15" id="KW-0542">Nucleomorph</keyword>
<keyword evidence="14" id="KW-0539">Nucleus</keyword>
<dbReference type="PANTHER" id="PTHR10797">
    <property type="entry name" value="CCR4-NOT TRANSCRIPTION COMPLEX SUBUNIT"/>
    <property type="match status" value="1"/>
</dbReference>
<dbReference type="RefSeq" id="XP_003239862.1">
    <property type="nucleotide sequence ID" value="XM_003239814.1"/>
</dbReference>
<protein>
    <recommendedName>
        <fullName evidence="5">poly(A)-specific ribonuclease</fullName>
        <ecNumber evidence="5">3.1.13.4</ecNumber>
    </recommendedName>
</protein>
<dbReference type="AlphaFoldDB" id="F2HI18"/>
<keyword evidence="12" id="KW-0805">Transcription regulation</keyword>
<evidence type="ECO:0000256" key="3">
    <source>
        <dbReference type="ARBA" id="ARBA00004496"/>
    </source>
</evidence>
<evidence type="ECO:0000256" key="4">
    <source>
        <dbReference type="ARBA" id="ARBA00008372"/>
    </source>
</evidence>
<comment type="catalytic activity">
    <reaction evidence="1">
        <text>Exonucleolytic cleavage of poly(A) to 5'-AMP.</text>
        <dbReference type="EC" id="3.1.13.4"/>
    </reaction>
</comment>
<evidence type="ECO:0000256" key="7">
    <source>
        <dbReference type="ARBA" id="ARBA00022722"/>
    </source>
</evidence>